<protein>
    <submittedName>
        <fullName evidence="1">Uncharacterized protein</fullName>
    </submittedName>
</protein>
<name>A0A4Y9JDP8_9STRE</name>
<accession>A0A4Y9JDP8</accession>
<dbReference type="RefSeq" id="WP_135181563.1">
    <property type="nucleotide sequence ID" value="NZ_JADGKZ010000004.1"/>
</dbReference>
<organism evidence="1 2">
    <name type="scientific">Streptococcus cuniculi</name>
    <dbReference type="NCBI Taxonomy" id="1432788"/>
    <lineage>
        <taxon>Bacteria</taxon>
        <taxon>Bacillati</taxon>
        <taxon>Bacillota</taxon>
        <taxon>Bacilli</taxon>
        <taxon>Lactobacillales</taxon>
        <taxon>Streptococcaceae</taxon>
        <taxon>Streptococcus</taxon>
    </lineage>
</organism>
<dbReference type="AlphaFoldDB" id="A0A4Y9JDP8"/>
<comment type="caution">
    <text evidence="1">The sequence shown here is derived from an EMBL/GenBank/DDBJ whole genome shotgun (WGS) entry which is preliminary data.</text>
</comment>
<gene>
    <name evidence="1" type="ORF">E4T82_03865</name>
</gene>
<dbReference type="EMBL" id="SPPD01000004">
    <property type="protein sequence ID" value="TFU98156.1"/>
    <property type="molecule type" value="Genomic_DNA"/>
</dbReference>
<dbReference type="Proteomes" id="UP000297253">
    <property type="component" value="Unassembled WGS sequence"/>
</dbReference>
<proteinExistence type="predicted"/>
<evidence type="ECO:0000313" key="2">
    <source>
        <dbReference type="Proteomes" id="UP000297253"/>
    </source>
</evidence>
<evidence type="ECO:0000313" key="1">
    <source>
        <dbReference type="EMBL" id="TFU98156.1"/>
    </source>
</evidence>
<sequence>MVENVRKLPVLSEDDPRYEVTLKKLIAVLMISHQMKSYDPTAVFDTFFELPDEIYDYYCRQNFSEDKEMISYLEEIEEISKGYQSALFNLALSILSNEGRR</sequence>
<reference evidence="1 2" key="1">
    <citation type="submission" date="2019-03" db="EMBL/GenBank/DDBJ databases">
        <title>Diversity of the mouse oral microbiome.</title>
        <authorList>
            <person name="Joseph S."/>
            <person name="Aduse-Opoku J."/>
            <person name="Curtis M."/>
            <person name="Wade W."/>
            <person name="Hashim A."/>
        </authorList>
    </citation>
    <scope>NUCLEOTIDE SEQUENCE [LARGE SCALE GENOMIC DNA]</scope>
    <source>
        <strain evidence="1 2">WM131</strain>
    </source>
</reference>